<dbReference type="Proteomes" id="UP000187367">
    <property type="component" value="Unassembled WGS sequence"/>
</dbReference>
<evidence type="ECO:0000259" key="1">
    <source>
        <dbReference type="Pfam" id="PF03372"/>
    </source>
</evidence>
<keyword evidence="2" id="KW-0255">Endonuclease</keyword>
<dbReference type="GO" id="GO:0006506">
    <property type="term" value="P:GPI anchor biosynthetic process"/>
    <property type="evidence" value="ECO:0007669"/>
    <property type="project" value="TreeGrafter"/>
</dbReference>
<dbReference type="SUPFAM" id="SSF56219">
    <property type="entry name" value="DNase I-like"/>
    <property type="match status" value="1"/>
</dbReference>
<dbReference type="RefSeq" id="WP_076762812.1">
    <property type="nucleotide sequence ID" value="NZ_JARMMH010000008.1"/>
</dbReference>
<keyword evidence="3" id="KW-1185">Reference proteome</keyword>
<dbReference type="EMBL" id="MTJL01000042">
    <property type="protein sequence ID" value="OMI00166.1"/>
    <property type="molecule type" value="Genomic_DNA"/>
</dbReference>
<keyword evidence="2" id="KW-0378">Hydrolase</keyword>
<comment type="caution">
    <text evidence="2">The sequence shown here is derived from an EMBL/GenBank/DDBJ whole genome shotgun (WGS) entry which is preliminary data.</text>
</comment>
<organism evidence="2 3">
    <name type="scientific">Bacillus swezeyi</name>
    <dbReference type="NCBI Taxonomy" id="1925020"/>
    <lineage>
        <taxon>Bacteria</taxon>
        <taxon>Bacillati</taxon>
        <taxon>Bacillota</taxon>
        <taxon>Bacilli</taxon>
        <taxon>Bacillales</taxon>
        <taxon>Bacillaceae</taxon>
        <taxon>Bacillus</taxon>
    </lineage>
</organism>
<dbReference type="PANTHER" id="PTHR14859">
    <property type="entry name" value="CALCOFLUOR WHITE HYPERSENSITIVE PROTEIN PRECURSOR"/>
    <property type="match status" value="1"/>
</dbReference>
<evidence type="ECO:0000313" key="3">
    <source>
        <dbReference type="Proteomes" id="UP000187367"/>
    </source>
</evidence>
<dbReference type="Pfam" id="PF03372">
    <property type="entry name" value="Exo_endo_phos"/>
    <property type="match status" value="1"/>
</dbReference>
<dbReference type="InterPro" id="IPR005135">
    <property type="entry name" value="Endo/exonuclease/phosphatase"/>
</dbReference>
<feature type="domain" description="Endonuclease/exonuclease/phosphatase" evidence="1">
    <location>
        <begin position="6"/>
        <end position="232"/>
    </location>
</feature>
<dbReference type="GO" id="GO:0004519">
    <property type="term" value="F:endonuclease activity"/>
    <property type="evidence" value="ECO:0007669"/>
    <property type="project" value="UniProtKB-KW"/>
</dbReference>
<dbReference type="InterPro" id="IPR051916">
    <property type="entry name" value="GPI-anchor_lipid_remodeler"/>
</dbReference>
<dbReference type="Gene3D" id="3.60.10.10">
    <property type="entry name" value="Endonuclease/exonuclease/phosphatase"/>
    <property type="match status" value="1"/>
</dbReference>
<proteinExistence type="predicted"/>
<dbReference type="AlphaFoldDB" id="A0A1R1RLW0"/>
<keyword evidence="2" id="KW-0540">Nuclease</keyword>
<gene>
    <name evidence="2" type="ORF">BW143_18690</name>
</gene>
<dbReference type="GO" id="GO:0016020">
    <property type="term" value="C:membrane"/>
    <property type="evidence" value="ECO:0007669"/>
    <property type="project" value="GOC"/>
</dbReference>
<reference evidence="2 3" key="1">
    <citation type="submission" date="2017-01" db="EMBL/GenBank/DDBJ databases">
        <title>Bacillus phylogenomics.</title>
        <authorList>
            <person name="Dunlap C."/>
        </authorList>
    </citation>
    <scope>NUCLEOTIDE SEQUENCE [LARGE SCALE GENOMIC DNA]</scope>
    <source>
        <strain evidence="2 3">NRRL B-41282</strain>
    </source>
</reference>
<sequence length="241" mass="27392">MEITIMTFNIHHGKGADKRLDLQRIADVITESDADIIGLNEVDKHFSKRSDYEDQVGWLASQLQMYHAYSPSLSLSSGQASPERQYGNALLSRFPIVEEKHHLFNFVTGLIEGRSLLETTVRIDQKLFRLFVTHFSLNPFLHRKQTDFLLERILKLEEPAVVMGDLNMKPHSKGWQKVAGALYDTWKEAGEGPGFTYPSHRPKKRLDYVFTSPSLHVSKAEVVTIDPSASDHLPLKAVMMC</sequence>
<protein>
    <submittedName>
        <fullName evidence="2">Endonuclease</fullName>
    </submittedName>
</protein>
<name>A0A1R1RLW0_9BACI</name>
<evidence type="ECO:0000313" key="2">
    <source>
        <dbReference type="EMBL" id="OMI00166.1"/>
    </source>
</evidence>
<accession>A0A1R1RLW0</accession>
<dbReference type="PANTHER" id="PTHR14859:SF1">
    <property type="entry name" value="PGAP2-INTERACTING PROTEIN"/>
    <property type="match status" value="1"/>
</dbReference>
<dbReference type="OrthoDB" id="155529at2"/>
<dbReference type="InterPro" id="IPR036691">
    <property type="entry name" value="Endo/exonu/phosph_ase_sf"/>
</dbReference>
<accession>A0A1R1QB93</accession>